<comment type="similarity">
    <text evidence="1">Belongs to the UDPGP type 1 family.</text>
</comment>
<dbReference type="WBParaSite" id="BTMF_0001782901-mRNA-1">
    <property type="protein sequence ID" value="BTMF_0001782901-mRNA-1"/>
    <property type="gene ID" value="BTMF_0001782901"/>
</dbReference>
<sequence>MREDRSKAMAIFGKHDYLLRFWNDLTPEERQQLVDQFTLYNMHEIDKAFKESALPVKLEGLEPISEDHYFVPNDIDENIMKEYWNTGLEAIAKGQVAAVVLAGGQATRLGSVEPKGTLSLGFTDCD</sequence>
<dbReference type="Gene3D" id="3.90.550.10">
    <property type="entry name" value="Spore Coat Polysaccharide Biosynthesis Protein SpsA, Chain A"/>
    <property type="match status" value="1"/>
</dbReference>
<evidence type="ECO:0000256" key="1">
    <source>
        <dbReference type="ARBA" id="ARBA00010401"/>
    </source>
</evidence>
<gene>
    <name evidence="2" type="ORF">BTMF_LOCUS15793</name>
</gene>
<proteinExistence type="inferred from homology"/>
<keyword evidence="3" id="KW-1185">Reference proteome</keyword>
<dbReference type="SUPFAM" id="SSF53448">
    <property type="entry name" value="Nucleotide-diphospho-sugar transferases"/>
    <property type="match status" value="1"/>
</dbReference>
<evidence type="ECO:0000313" key="2">
    <source>
        <dbReference type="EMBL" id="VDO55860.1"/>
    </source>
</evidence>
<dbReference type="Proteomes" id="UP000280834">
    <property type="component" value="Unassembled WGS sequence"/>
</dbReference>
<evidence type="ECO:0000313" key="3">
    <source>
        <dbReference type="Proteomes" id="UP000280834"/>
    </source>
</evidence>
<evidence type="ECO:0000313" key="4">
    <source>
        <dbReference type="WBParaSite" id="BTMF_0001782901-mRNA-1"/>
    </source>
</evidence>
<accession>A0A0R3RCQ7</accession>
<reference evidence="4" key="1">
    <citation type="submission" date="2017-02" db="UniProtKB">
        <authorList>
            <consortium name="WormBaseParasite"/>
        </authorList>
    </citation>
    <scope>IDENTIFICATION</scope>
</reference>
<reference evidence="2 3" key="2">
    <citation type="submission" date="2018-11" db="EMBL/GenBank/DDBJ databases">
        <authorList>
            <consortium name="Pathogen Informatics"/>
        </authorList>
    </citation>
    <scope>NUCLEOTIDE SEQUENCE [LARGE SCALE GENOMIC DNA]</scope>
</reference>
<dbReference type="STRING" id="42155.A0A0R3RCQ7"/>
<name>A0A0R3RCQ7_9BILA</name>
<organism evidence="4">
    <name type="scientific">Brugia timori</name>
    <dbReference type="NCBI Taxonomy" id="42155"/>
    <lineage>
        <taxon>Eukaryota</taxon>
        <taxon>Metazoa</taxon>
        <taxon>Ecdysozoa</taxon>
        <taxon>Nematoda</taxon>
        <taxon>Chromadorea</taxon>
        <taxon>Rhabditida</taxon>
        <taxon>Spirurina</taxon>
        <taxon>Spiruromorpha</taxon>
        <taxon>Filarioidea</taxon>
        <taxon>Onchocercidae</taxon>
        <taxon>Brugia</taxon>
    </lineage>
</organism>
<dbReference type="PANTHER" id="PTHR11952">
    <property type="entry name" value="UDP- GLUCOSE PYROPHOSPHORYLASE"/>
    <property type="match status" value="1"/>
</dbReference>
<dbReference type="InterPro" id="IPR039741">
    <property type="entry name" value="UDP-sugar_pyrophosphorylase"/>
</dbReference>
<dbReference type="AlphaFoldDB" id="A0A0R3RCQ7"/>
<dbReference type="EMBL" id="UZAG01023160">
    <property type="protein sequence ID" value="VDO55860.1"/>
    <property type="molecule type" value="Genomic_DNA"/>
</dbReference>
<dbReference type="InterPro" id="IPR029044">
    <property type="entry name" value="Nucleotide-diphossugar_trans"/>
</dbReference>
<protein>
    <submittedName>
        <fullName evidence="4">UDP-N-acetylglucosamine pyrophosphorylase</fullName>
    </submittedName>
</protein>
<dbReference type="PANTHER" id="PTHR11952:SF2">
    <property type="entry name" value="LD24639P"/>
    <property type="match status" value="1"/>
</dbReference>